<proteinExistence type="predicted"/>
<gene>
    <name evidence="2" type="ORF">LCGC14_0862900</name>
</gene>
<reference evidence="2" key="1">
    <citation type="journal article" date="2015" name="Nature">
        <title>Complex archaea that bridge the gap between prokaryotes and eukaryotes.</title>
        <authorList>
            <person name="Spang A."/>
            <person name="Saw J.H."/>
            <person name="Jorgensen S.L."/>
            <person name="Zaremba-Niedzwiedzka K."/>
            <person name="Martijn J."/>
            <person name="Lind A.E."/>
            <person name="van Eijk R."/>
            <person name="Schleper C."/>
            <person name="Guy L."/>
            <person name="Ettema T.J."/>
        </authorList>
    </citation>
    <scope>NUCLEOTIDE SEQUENCE</scope>
</reference>
<keyword evidence="1" id="KW-0812">Transmembrane</keyword>
<dbReference type="AlphaFoldDB" id="A0A0F9SDY7"/>
<feature type="transmembrane region" description="Helical" evidence="1">
    <location>
        <begin position="37"/>
        <end position="55"/>
    </location>
</feature>
<name>A0A0F9SDY7_9ZZZZ</name>
<sequence>MELDFSISTILVTFGMWFFIVYLVWGVKVGFSGMFEKVVLTTLSLPITYGIVLWQKNR</sequence>
<evidence type="ECO:0000256" key="1">
    <source>
        <dbReference type="SAM" id="Phobius"/>
    </source>
</evidence>
<accession>A0A0F9SDY7</accession>
<organism evidence="2">
    <name type="scientific">marine sediment metagenome</name>
    <dbReference type="NCBI Taxonomy" id="412755"/>
    <lineage>
        <taxon>unclassified sequences</taxon>
        <taxon>metagenomes</taxon>
        <taxon>ecological metagenomes</taxon>
    </lineage>
</organism>
<comment type="caution">
    <text evidence="2">The sequence shown here is derived from an EMBL/GenBank/DDBJ whole genome shotgun (WGS) entry which is preliminary data.</text>
</comment>
<protein>
    <submittedName>
        <fullName evidence="2">Uncharacterized protein</fullName>
    </submittedName>
</protein>
<keyword evidence="1" id="KW-0472">Membrane</keyword>
<dbReference type="EMBL" id="LAZR01002622">
    <property type="protein sequence ID" value="KKN27603.1"/>
    <property type="molecule type" value="Genomic_DNA"/>
</dbReference>
<evidence type="ECO:0000313" key="2">
    <source>
        <dbReference type="EMBL" id="KKN27603.1"/>
    </source>
</evidence>
<feature type="transmembrane region" description="Helical" evidence="1">
    <location>
        <begin position="6"/>
        <end position="25"/>
    </location>
</feature>
<keyword evidence="1" id="KW-1133">Transmembrane helix</keyword>